<feature type="chain" id="PRO_5013040937" evidence="5">
    <location>
        <begin position="21"/>
        <end position="700"/>
    </location>
</feature>
<feature type="domain" description="Peptidase S9 prolyl oligopeptidase catalytic" evidence="6">
    <location>
        <begin position="483"/>
        <end position="697"/>
    </location>
</feature>
<feature type="signal peptide" evidence="5">
    <location>
        <begin position="1"/>
        <end position="20"/>
    </location>
</feature>
<dbReference type="Pfam" id="PF00326">
    <property type="entry name" value="Peptidase_S9"/>
    <property type="match status" value="1"/>
</dbReference>
<evidence type="ECO:0000256" key="2">
    <source>
        <dbReference type="ARBA" id="ARBA00022670"/>
    </source>
</evidence>
<comment type="similarity">
    <text evidence="1">Belongs to the peptidase S9A family.</text>
</comment>
<dbReference type="RefSeq" id="WP_217651511.1">
    <property type="nucleotide sequence ID" value="NZ_FPKR01000017.1"/>
</dbReference>
<dbReference type="InterPro" id="IPR023302">
    <property type="entry name" value="Pept_S9A_N"/>
</dbReference>
<dbReference type="Gene3D" id="2.130.10.120">
    <property type="entry name" value="Prolyl oligopeptidase, N-terminal domain"/>
    <property type="match status" value="1"/>
</dbReference>
<dbReference type="PANTHER" id="PTHR11757">
    <property type="entry name" value="PROTEASE FAMILY S9A OLIGOPEPTIDASE"/>
    <property type="match status" value="1"/>
</dbReference>
<dbReference type="Pfam" id="PF02897">
    <property type="entry name" value="Peptidase_S9_N"/>
    <property type="match status" value="1"/>
</dbReference>
<dbReference type="InterPro" id="IPR001375">
    <property type="entry name" value="Peptidase_S9_cat"/>
</dbReference>
<dbReference type="PANTHER" id="PTHR11757:SF19">
    <property type="entry name" value="PROLYL ENDOPEPTIDASE-LIKE"/>
    <property type="match status" value="1"/>
</dbReference>
<dbReference type="Gene3D" id="3.40.50.1820">
    <property type="entry name" value="alpha/beta hydrolase"/>
    <property type="match status" value="1"/>
</dbReference>
<evidence type="ECO:0000256" key="4">
    <source>
        <dbReference type="ARBA" id="ARBA00022825"/>
    </source>
</evidence>
<dbReference type="AlphaFoldDB" id="A0A1K2HRK5"/>
<keyword evidence="4" id="KW-0720">Serine protease</keyword>
<dbReference type="STRING" id="1121279.SAMN02745887_03626"/>
<dbReference type="SUPFAM" id="SSF53474">
    <property type="entry name" value="alpha/beta-Hydrolases"/>
    <property type="match status" value="1"/>
</dbReference>
<dbReference type="InterPro" id="IPR029058">
    <property type="entry name" value="AB_hydrolase_fold"/>
</dbReference>
<keyword evidence="9" id="KW-1185">Reference proteome</keyword>
<evidence type="ECO:0000313" key="8">
    <source>
        <dbReference type="EMBL" id="SFZ79444.1"/>
    </source>
</evidence>
<evidence type="ECO:0000259" key="7">
    <source>
        <dbReference type="Pfam" id="PF02897"/>
    </source>
</evidence>
<dbReference type="EMBL" id="FPKR01000017">
    <property type="protein sequence ID" value="SFZ79444.1"/>
    <property type="molecule type" value="Genomic_DNA"/>
</dbReference>
<keyword evidence="3" id="KW-0378">Hydrolase</keyword>
<dbReference type="GO" id="GO:0004252">
    <property type="term" value="F:serine-type endopeptidase activity"/>
    <property type="evidence" value="ECO:0007669"/>
    <property type="project" value="InterPro"/>
</dbReference>
<dbReference type="FunFam" id="3.40.50.1820:FF:000005">
    <property type="entry name" value="Prolyl endopeptidase"/>
    <property type="match status" value="1"/>
</dbReference>
<dbReference type="GO" id="GO:0006508">
    <property type="term" value="P:proteolysis"/>
    <property type="evidence" value="ECO:0007669"/>
    <property type="project" value="UniProtKB-KW"/>
</dbReference>
<evidence type="ECO:0000259" key="6">
    <source>
        <dbReference type="Pfam" id="PF00326"/>
    </source>
</evidence>
<proteinExistence type="inferred from homology"/>
<keyword evidence="2" id="KW-0645">Protease</keyword>
<name>A0A1K2HRK5_9NEIS</name>
<gene>
    <name evidence="8" type="ORF">SAMN02745887_03626</name>
</gene>
<evidence type="ECO:0000256" key="5">
    <source>
        <dbReference type="SAM" id="SignalP"/>
    </source>
</evidence>
<reference evidence="8 9" key="1">
    <citation type="submission" date="2016-11" db="EMBL/GenBank/DDBJ databases">
        <authorList>
            <person name="Jaros S."/>
            <person name="Januszkiewicz K."/>
            <person name="Wedrychowicz H."/>
        </authorList>
    </citation>
    <scope>NUCLEOTIDE SEQUENCE [LARGE SCALE GENOMIC DNA]</scope>
    <source>
        <strain evidence="8 9">DSM 18899</strain>
    </source>
</reference>
<feature type="domain" description="Peptidase S9A N-terminal" evidence="7">
    <location>
        <begin position="31"/>
        <end position="422"/>
    </location>
</feature>
<evidence type="ECO:0000313" key="9">
    <source>
        <dbReference type="Proteomes" id="UP000186513"/>
    </source>
</evidence>
<dbReference type="InterPro" id="IPR051543">
    <property type="entry name" value="Serine_Peptidase_S9A"/>
</dbReference>
<evidence type="ECO:0000256" key="1">
    <source>
        <dbReference type="ARBA" id="ARBA00005228"/>
    </source>
</evidence>
<protein>
    <submittedName>
        <fullName evidence="8">Oligopeptidase B. Serine peptidase. MEROPS family S09A</fullName>
    </submittedName>
</protein>
<organism evidence="8 9">
    <name type="scientific">Chitinimonas taiwanensis DSM 18899</name>
    <dbReference type="NCBI Taxonomy" id="1121279"/>
    <lineage>
        <taxon>Bacteria</taxon>
        <taxon>Pseudomonadati</taxon>
        <taxon>Pseudomonadota</taxon>
        <taxon>Betaproteobacteria</taxon>
        <taxon>Neisseriales</taxon>
        <taxon>Chitinibacteraceae</taxon>
        <taxon>Chitinimonas</taxon>
    </lineage>
</organism>
<dbReference type="Proteomes" id="UP000186513">
    <property type="component" value="Unassembled WGS sequence"/>
</dbReference>
<accession>A0A1K2HRK5</accession>
<keyword evidence="5" id="KW-0732">Signal</keyword>
<dbReference type="PRINTS" id="PR00862">
    <property type="entry name" value="PROLIGOPTASE"/>
</dbReference>
<sequence>MKLFTMAAATLLSLSAAALDAPVAPIQPKTLRLHGDTRVDNYFWLREKDKPETLAYLQAENAHAEALTRASKPLEERLFQEMKARIKEDDSSVPYRLDGFYYYSRFEAGKQYPLLCRKPIQADGSWQNAPEQILLDVNSLAQGKSFMEVGEFEVSPDGQWLAFTTDSTGFRQYRLQIKDLRSGKLLPFKRERVTSVAWALDNRTLFYSTEDKQTKRSNQLWRHQLGDKQDQLVHEEKDERFGLDVYLTRSNGYLIEQVSSHTSSEIRYLKADAPKGRWRVLAKRRANIEYNVDHRDDAFYIRINDTGRNFRLVKAPVSQPGREHWQEVLAERADVMLEGIDLFKHFLVRHERQNGLNQLVITDLRSDSSHAMAFDEPAYSLGVEANAEWDSQVYRYSYESMSTPSTVYDYDMASRQQTLLKRRPVLGDFDPANYVSERIWATAPDGVQVPISLVYRKGTPRDGSAPLWLDAYGAYGIPSDVYFSSARLSLLDRGIIVAEAHIRGGGDLGKAWHDAGKMAQKMNTFTDFIACAEHLIATQYTRADRLVIEGGSAGGLLMGAVSNLRPDLFKVVVSHVPFVDVLSTMLDASLPLTVGEYEEWGNPNKRSEYGWMRAYSPYDNLRAQAYPTMLVKTSLHDSQVMYWEPAKYVAKLRTLKTDSNPLLLVTNMGAGHGGASGRFDRLQEVAFDFAFVLNQLGITR</sequence>
<dbReference type="SUPFAM" id="SSF50993">
    <property type="entry name" value="Peptidase/esterase 'gauge' domain"/>
    <property type="match status" value="1"/>
</dbReference>
<dbReference type="InterPro" id="IPR002470">
    <property type="entry name" value="Peptidase_S9A"/>
</dbReference>
<evidence type="ECO:0000256" key="3">
    <source>
        <dbReference type="ARBA" id="ARBA00022801"/>
    </source>
</evidence>